<dbReference type="InterPro" id="IPR036168">
    <property type="entry name" value="AP2_Mu_C_sf"/>
</dbReference>
<dbReference type="Gene3D" id="2.60.40.1170">
    <property type="entry name" value="Mu homology domain, subdomain B"/>
    <property type="match status" value="2"/>
</dbReference>
<dbReference type="InterPro" id="IPR022775">
    <property type="entry name" value="AP_mu_sigma_su"/>
</dbReference>
<keyword evidence="3 5" id="KW-0653">Protein transport</keyword>
<dbReference type="SUPFAM" id="SSF64356">
    <property type="entry name" value="SNARE-like"/>
    <property type="match status" value="1"/>
</dbReference>
<dbReference type="GO" id="GO:0030131">
    <property type="term" value="C:clathrin adaptor complex"/>
    <property type="evidence" value="ECO:0007669"/>
    <property type="project" value="UniProtKB-UniRule"/>
</dbReference>
<dbReference type="Pfam" id="PF00928">
    <property type="entry name" value="Adap_comp_sub"/>
    <property type="match status" value="1"/>
</dbReference>
<dbReference type="SUPFAM" id="SSF49447">
    <property type="entry name" value="Second domain of Mu2 adaptin subunit (ap50) of ap2 adaptor"/>
    <property type="match status" value="1"/>
</dbReference>
<proteinExistence type="inferred from homology"/>
<dbReference type="PIRSF" id="PIRSF005992">
    <property type="entry name" value="Clathrin_mu"/>
    <property type="match status" value="1"/>
</dbReference>
<comment type="subcellular location">
    <subcellularLocation>
        <location evidence="1">Endomembrane system</location>
    </subcellularLocation>
</comment>
<dbReference type="PANTHER" id="PTHR10529">
    <property type="entry name" value="AP COMPLEX SUBUNIT MU"/>
    <property type="match status" value="1"/>
</dbReference>
<evidence type="ECO:0000256" key="5">
    <source>
        <dbReference type="PIRNR" id="PIRNR005992"/>
    </source>
</evidence>
<dbReference type="InterPro" id="IPR050431">
    <property type="entry name" value="Adaptor_comp_med_subunit"/>
</dbReference>
<dbReference type="InterPro" id="IPR001392">
    <property type="entry name" value="Clathrin_mu"/>
</dbReference>
<dbReference type="KEGG" id="tva:4765886"/>
<evidence type="ECO:0000256" key="1">
    <source>
        <dbReference type="ARBA" id="ARBA00004308"/>
    </source>
</evidence>
<keyword evidence="2 5" id="KW-0813">Transport</keyword>
<dbReference type="GO" id="GO:0006605">
    <property type="term" value="P:protein targeting"/>
    <property type="evidence" value="ECO:0000318"/>
    <property type="project" value="GO_Central"/>
</dbReference>
<dbReference type="GO" id="GO:0031410">
    <property type="term" value="C:cytoplasmic vesicle"/>
    <property type="evidence" value="ECO:0000318"/>
    <property type="project" value="GO_Central"/>
</dbReference>
<dbReference type="SMR" id="A2EHB1"/>
<dbReference type="EMBL" id="DS113388">
    <property type="protein sequence ID" value="EAY07990.1"/>
    <property type="molecule type" value="Genomic_DNA"/>
</dbReference>
<dbReference type="InParanoid" id="A2EHB1"/>
<sequence>MGLIKHFFVINSRGNPIIIRAFLDETNIAVVEDFYQRLTEEPPPPPIFRLEQLTYCWVNCAGLYFVVATPENMSPSTLELLLRRITVVLSDYLGKCTELSIQKNLALCYEVVDEVLSFGCPQATDSSMLLHLVHNEVEYDQNFLTTFLQTEIFPGEGFDRPLALKTSERTKTNNEIFIVLSEKLSLTLTAQGNIINSNITGLCTVKSFLQSVPSCVIQLDSQAFFKTRNMPKNLLYEYDDITFAPYALTNSFDSDRSISFCPPQGSSLLFTYRTTRPPSPPPFTVVPYFENTQPKVVVVRVAVTSTFPVDVKATDVSIIFQCPVETSSASCELPQSVLDKQSSEFDSKNRQVVWRIKEFGGLAEYNARFRFIFDGGIPGAAETLLGPIAIDFTIAGPLPSGLSVKNFIVSTQGTSNEPHKWMKEITQAGSYTFNFI</sequence>
<dbReference type="Proteomes" id="UP000001542">
    <property type="component" value="Unassembled WGS sequence"/>
</dbReference>
<dbReference type="GO" id="GO:0005802">
    <property type="term" value="C:trans-Golgi network"/>
    <property type="evidence" value="ECO:0000318"/>
    <property type="project" value="GO_Central"/>
</dbReference>
<protein>
    <submittedName>
        <fullName evidence="7">Adaptor complexes medium subunit family protein</fullName>
    </submittedName>
</protein>
<gene>
    <name evidence="7" type="ORF">TVAG_333150</name>
</gene>
<dbReference type="GO" id="GO:0090160">
    <property type="term" value="P:Golgi to lysosome transport"/>
    <property type="evidence" value="ECO:0000318"/>
    <property type="project" value="GO_Central"/>
</dbReference>
<evidence type="ECO:0000256" key="2">
    <source>
        <dbReference type="ARBA" id="ARBA00022448"/>
    </source>
</evidence>
<evidence type="ECO:0000256" key="4">
    <source>
        <dbReference type="ARBA" id="ARBA00023136"/>
    </source>
</evidence>
<reference evidence="7" key="1">
    <citation type="submission" date="2006-10" db="EMBL/GenBank/DDBJ databases">
        <authorList>
            <person name="Amadeo P."/>
            <person name="Zhao Q."/>
            <person name="Wortman J."/>
            <person name="Fraser-Liggett C."/>
            <person name="Carlton J."/>
        </authorList>
    </citation>
    <scope>NUCLEOTIDE SEQUENCE</scope>
    <source>
        <strain evidence="7">G3</strain>
    </source>
</reference>
<dbReference type="Gene3D" id="3.30.450.60">
    <property type="match status" value="1"/>
</dbReference>
<dbReference type="VEuPathDB" id="TrichDB:TVAGG3_0933940"/>
<dbReference type="PROSITE" id="PS51072">
    <property type="entry name" value="MHD"/>
    <property type="match status" value="1"/>
</dbReference>
<reference evidence="7" key="2">
    <citation type="journal article" date="2007" name="Science">
        <title>Draft genome sequence of the sexually transmitted pathogen Trichomonas vaginalis.</title>
        <authorList>
            <person name="Carlton J.M."/>
            <person name="Hirt R.P."/>
            <person name="Silva J.C."/>
            <person name="Delcher A.L."/>
            <person name="Schatz M."/>
            <person name="Zhao Q."/>
            <person name="Wortman J.R."/>
            <person name="Bidwell S.L."/>
            <person name="Alsmark U.C.M."/>
            <person name="Besteiro S."/>
            <person name="Sicheritz-Ponten T."/>
            <person name="Noel C.J."/>
            <person name="Dacks J.B."/>
            <person name="Foster P.G."/>
            <person name="Simillion C."/>
            <person name="Van de Peer Y."/>
            <person name="Miranda-Saavedra D."/>
            <person name="Barton G.J."/>
            <person name="Westrop G.D."/>
            <person name="Mueller S."/>
            <person name="Dessi D."/>
            <person name="Fiori P.L."/>
            <person name="Ren Q."/>
            <person name="Paulsen I."/>
            <person name="Zhang H."/>
            <person name="Bastida-Corcuera F.D."/>
            <person name="Simoes-Barbosa A."/>
            <person name="Brown M.T."/>
            <person name="Hayes R.D."/>
            <person name="Mukherjee M."/>
            <person name="Okumura C.Y."/>
            <person name="Schneider R."/>
            <person name="Smith A.J."/>
            <person name="Vanacova S."/>
            <person name="Villalvazo M."/>
            <person name="Haas B.J."/>
            <person name="Pertea M."/>
            <person name="Feldblyum T.V."/>
            <person name="Utterback T.R."/>
            <person name="Shu C.L."/>
            <person name="Osoegawa K."/>
            <person name="de Jong P.J."/>
            <person name="Hrdy I."/>
            <person name="Horvathova L."/>
            <person name="Zubacova Z."/>
            <person name="Dolezal P."/>
            <person name="Malik S.B."/>
            <person name="Logsdon J.M. Jr."/>
            <person name="Henze K."/>
            <person name="Gupta A."/>
            <person name="Wang C.C."/>
            <person name="Dunne R.L."/>
            <person name="Upcroft J.A."/>
            <person name="Upcroft P."/>
            <person name="White O."/>
            <person name="Salzberg S.L."/>
            <person name="Tang P."/>
            <person name="Chiu C.-H."/>
            <person name="Lee Y.-S."/>
            <person name="Embley T.M."/>
            <person name="Coombs G.H."/>
            <person name="Mottram J.C."/>
            <person name="Tachezy J."/>
            <person name="Fraser-Liggett C.M."/>
            <person name="Johnson P.J."/>
        </authorList>
    </citation>
    <scope>NUCLEOTIDE SEQUENCE [LARGE SCALE GENOMIC DNA]</scope>
    <source>
        <strain evidence="7">G3</strain>
    </source>
</reference>
<name>A2EHB1_TRIV3</name>
<organism evidence="7 8">
    <name type="scientific">Trichomonas vaginalis (strain ATCC PRA-98 / G3)</name>
    <dbReference type="NCBI Taxonomy" id="412133"/>
    <lineage>
        <taxon>Eukaryota</taxon>
        <taxon>Metamonada</taxon>
        <taxon>Parabasalia</taxon>
        <taxon>Trichomonadida</taxon>
        <taxon>Trichomonadidae</taxon>
        <taxon>Trichomonas</taxon>
    </lineage>
</organism>
<comment type="similarity">
    <text evidence="5">Belongs to the adaptor complexes medium subunit family.</text>
</comment>
<dbReference type="STRING" id="5722.A2EHB1"/>
<dbReference type="InterPro" id="IPR011012">
    <property type="entry name" value="Longin-like_dom_sf"/>
</dbReference>
<dbReference type="RefSeq" id="XP_001320213.1">
    <property type="nucleotide sequence ID" value="XM_001320178.1"/>
</dbReference>
<dbReference type="PRINTS" id="PR00314">
    <property type="entry name" value="CLATHRINADPT"/>
</dbReference>
<dbReference type="eggNOG" id="KOG0937">
    <property type="taxonomic scope" value="Eukaryota"/>
</dbReference>
<accession>A2EHB1</accession>
<dbReference type="AlphaFoldDB" id="A2EHB1"/>
<evidence type="ECO:0000313" key="7">
    <source>
        <dbReference type="EMBL" id="EAY07990.1"/>
    </source>
</evidence>
<feature type="domain" description="MHD" evidence="6">
    <location>
        <begin position="173"/>
        <end position="434"/>
    </location>
</feature>
<evidence type="ECO:0000259" key="6">
    <source>
        <dbReference type="PROSITE" id="PS51072"/>
    </source>
</evidence>
<evidence type="ECO:0000256" key="3">
    <source>
        <dbReference type="ARBA" id="ARBA00022927"/>
    </source>
</evidence>
<keyword evidence="4" id="KW-0472">Membrane</keyword>
<dbReference type="InterPro" id="IPR028565">
    <property type="entry name" value="MHD"/>
</dbReference>
<dbReference type="Pfam" id="PF01217">
    <property type="entry name" value="Clat_adaptor_s"/>
    <property type="match status" value="1"/>
</dbReference>
<dbReference type="VEuPathDB" id="TrichDB:TVAG_333150"/>
<keyword evidence="8" id="KW-1185">Reference proteome</keyword>
<dbReference type="GO" id="GO:0006886">
    <property type="term" value="P:intracellular protein transport"/>
    <property type="evidence" value="ECO:0007669"/>
    <property type="project" value="UniProtKB-UniRule"/>
</dbReference>
<dbReference type="GO" id="GO:0005829">
    <property type="term" value="C:cytosol"/>
    <property type="evidence" value="ECO:0007669"/>
    <property type="project" value="GOC"/>
</dbReference>
<dbReference type="OrthoDB" id="10259133at2759"/>
<dbReference type="FunFam" id="3.30.450.60:FF:000002">
    <property type="entry name" value="AP-2 complex subunit mu, putative"/>
    <property type="match status" value="1"/>
</dbReference>
<evidence type="ECO:0000313" key="8">
    <source>
        <dbReference type="Proteomes" id="UP000001542"/>
    </source>
</evidence>